<dbReference type="PROSITE" id="PS51257">
    <property type="entry name" value="PROKAR_LIPOPROTEIN"/>
    <property type="match status" value="1"/>
</dbReference>
<protein>
    <submittedName>
        <fullName evidence="2">Uncharacterized protein</fullName>
    </submittedName>
</protein>
<dbReference type="RefSeq" id="WP_255390795.1">
    <property type="nucleotide sequence ID" value="NZ_CP101509.1"/>
</dbReference>
<name>A0ABY5GKN9_9GAMM</name>
<reference evidence="2" key="1">
    <citation type="submission" date="2022-07" db="EMBL/GenBank/DDBJ databases">
        <title>Genome sequencing of Photobacterium atrarenae GJH2-4.</title>
        <authorList>
            <person name="Park S.-J."/>
        </authorList>
    </citation>
    <scope>NUCLEOTIDE SEQUENCE</scope>
    <source>
        <strain evidence="2">GJH2-4</strain>
    </source>
</reference>
<proteinExistence type="predicted"/>
<accession>A0ABY5GKN9</accession>
<evidence type="ECO:0000256" key="1">
    <source>
        <dbReference type="SAM" id="SignalP"/>
    </source>
</evidence>
<sequence>MSRSKFAYKKLALTVMLASGVLAGCSDSDGISKKTDPTPTPPPAAKTIVNPVSLIFQSIDTGVLTDQEITFTLRGEQVQYLFVQGADENTDKAEANSKSYTAKSGTVQISRVDGASVNEFTLELHATSPGFFATGKNILIPAQSAGVAGKEGASYDVFFTPLVPSNDEAPIAAAQETISSDNGGAVDREITIATPPPADPDSDQAKAMANTKVEMKIPVGTQLLDAAGDPVTGTVTANIVHFSNEPNGNASNESVLDAFPGGLEPDIILDANGDEDPALAGGGFISAGFTAIQLQNEQGDTVAQFDQPITLTFDVPADTINPETKAKIKTGETIPVWSYDETTGRWKAEGEGTVGDLNAETNTFTLTKNITHLSYYNLDYFWGSRCYADIKLEEVNGNDYNPRVIFTRAGGGWSKSQYIWGMGKHTFARIPADGAGKLQVVSRSNYRDGLIKSVTHKNGTAIAVANDGSITHNFCDLDGSTIKIESPETRTLNVSLESKCLDTGETKVQPGVVEVYSQNMRRYFGTVTPAIDSAASIRLVRAAYKLKGTIYTEKFGNQQVDQNVVVNKDTSVTLTFPIDKCGTTTGTTGTTGASGGSGG</sequence>
<dbReference type="EMBL" id="CP101509">
    <property type="protein sequence ID" value="UTV29478.1"/>
    <property type="molecule type" value="Genomic_DNA"/>
</dbReference>
<evidence type="ECO:0000313" key="2">
    <source>
        <dbReference type="EMBL" id="UTV29478.1"/>
    </source>
</evidence>
<keyword evidence="3" id="KW-1185">Reference proteome</keyword>
<evidence type="ECO:0000313" key="3">
    <source>
        <dbReference type="Proteomes" id="UP001057998"/>
    </source>
</evidence>
<organism evidence="2 3">
    <name type="scientific">Photobacterium atrarenae</name>
    <dbReference type="NCBI Taxonomy" id="865757"/>
    <lineage>
        <taxon>Bacteria</taxon>
        <taxon>Pseudomonadati</taxon>
        <taxon>Pseudomonadota</taxon>
        <taxon>Gammaproteobacteria</taxon>
        <taxon>Vibrionales</taxon>
        <taxon>Vibrionaceae</taxon>
        <taxon>Photobacterium</taxon>
    </lineage>
</organism>
<feature type="signal peptide" evidence="1">
    <location>
        <begin position="1"/>
        <end position="23"/>
    </location>
</feature>
<dbReference type="Proteomes" id="UP001057998">
    <property type="component" value="Chromosome 2"/>
</dbReference>
<gene>
    <name evidence="2" type="ORF">NNL38_20890</name>
</gene>
<feature type="chain" id="PRO_5045346545" evidence="1">
    <location>
        <begin position="24"/>
        <end position="599"/>
    </location>
</feature>
<keyword evidence="1" id="KW-0732">Signal</keyword>